<keyword evidence="3" id="KW-1185">Reference proteome</keyword>
<dbReference type="PANTHER" id="PTHR43196:SF2">
    <property type="entry name" value="PHOSPHOADENOSINE PHOSPHOSULFATE REDUCTASE"/>
    <property type="match status" value="1"/>
</dbReference>
<dbReference type="InterPro" id="IPR002500">
    <property type="entry name" value="PAPS_reduct_dom"/>
</dbReference>
<dbReference type="Proteomes" id="UP001157138">
    <property type="component" value="Unassembled WGS sequence"/>
</dbReference>
<dbReference type="Pfam" id="PF01507">
    <property type="entry name" value="PAPS_reduct"/>
    <property type="match status" value="1"/>
</dbReference>
<dbReference type="InterPro" id="IPR050128">
    <property type="entry name" value="Sulfate_adenylyltrnsfr_sub2"/>
</dbReference>
<protein>
    <recommendedName>
        <fullName evidence="1">Phosphoadenosine phosphosulphate reductase domain-containing protein</fullName>
    </recommendedName>
</protein>
<evidence type="ECO:0000259" key="1">
    <source>
        <dbReference type="Pfam" id="PF01507"/>
    </source>
</evidence>
<dbReference type="NCBIfam" id="NF005316">
    <property type="entry name" value="PRK06850.1"/>
    <property type="match status" value="1"/>
</dbReference>
<dbReference type="EMBL" id="BSPW01000024">
    <property type="protein sequence ID" value="GLT17758.1"/>
    <property type="molecule type" value="Genomic_DNA"/>
</dbReference>
<organism evidence="2 3">
    <name type="scientific">Vibrio zhanjiangensis</name>
    <dbReference type="NCBI Taxonomy" id="1046128"/>
    <lineage>
        <taxon>Bacteria</taxon>
        <taxon>Pseudomonadati</taxon>
        <taxon>Pseudomonadota</taxon>
        <taxon>Gammaproteobacteria</taxon>
        <taxon>Vibrionales</taxon>
        <taxon>Vibrionaceae</taxon>
        <taxon>Vibrio</taxon>
    </lineage>
</organism>
<dbReference type="PANTHER" id="PTHR43196">
    <property type="entry name" value="SULFATE ADENYLYLTRANSFERASE SUBUNIT 2"/>
    <property type="match status" value="1"/>
</dbReference>
<sequence>MIHELQLAEDLAEYEEFINTEDFANNRLSHYIADVQRVYCADKRPWVIGYSGGKDSSAVMSLVYLALLGLEPEDRHKPIFVVSSDTLVETPVVVNHIKDSLAAIEKGAKRDNLPITCHKVVPQDNQTFWANLLGKGYPAPTRSFRWCTERMKIDPVSDFIKSKVSQFDEVIVVLGSRSQESASRAQVIAKHKIDGSRLARHTTLSNAFIFTPIDTWGVDDVWKLLRLCHLETKQTPYGPKNIWIDKYDLEWENPWGGKNLVLWNLYKDSSGQGECPMVIDETTPSCGNSRFGCWTCTVVTKDRAMESLIQNGEEWMAPLLEFRNKLSMTTDPANKAEFRNHKRRTGKVSYQYAKEGEDITTERKHVPGPYWLKYRRQWLRELLELDKKFKAEGREIELITVPELHAIRQEWIHDPNEPDWNDSLPAIFKEVYGYDLDWVYDDNASFSKDDAQLIHELCGNFDIEPEMIMKLIELEVSMEGLSRRSGISNKIASLLKQDWGSLEEIKQKHASLQSKAEFDVHQKEIDRYNEQLADLDKQLQKEF</sequence>
<dbReference type="SUPFAM" id="SSF52402">
    <property type="entry name" value="Adenine nucleotide alpha hydrolases-like"/>
    <property type="match status" value="1"/>
</dbReference>
<gene>
    <name evidence="2" type="ORF">GCM10007938_15360</name>
</gene>
<evidence type="ECO:0000313" key="2">
    <source>
        <dbReference type="EMBL" id="GLT17758.1"/>
    </source>
</evidence>
<comment type="caution">
    <text evidence="2">The sequence shown here is derived from an EMBL/GenBank/DDBJ whole genome shotgun (WGS) entry which is preliminary data.</text>
</comment>
<proteinExistence type="predicted"/>
<name>A0ABQ6EX60_9VIBR</name>
<evidence type="ECO:0000313" key="3">
    <source>
        <dbReference type="Proteomes" id="UP001157138"/>
    </source>
</evidence>
<dbReference type="InterPro" id="IPR014729">
    <property type="entry name" value="Rossmann-like_a/b/a_fold"/>
</dbReference>
<reference evidence="3" key="1">
    <citation type="journal article" date="2019" name="Int. J. Syst. Evol. Microbiol.">
        <title>The Global Catalogue of Microorganisms (GCM) 10K type strain sequencing project: providing services to taxonomists for standard genome sequencing and annotation.</title>
        <authorList>
            <consortium name="The Broad Institute Genomics Platform"/>
            <consortium name="The Broad Institute Genome Sequencing Center for Infectious Disease"/>
            <person name="Wu L."/>
            <person name="Ma J."/>
        </authorList>
    </citation>
    <scope>NUCLEOTIDE SEQUENCE [LARGE SCALE GENOMIC DNA]</scope>
    <source>
        <strain evidence="3">NBRC 108723</strain>
    </source>
</reference>
<dbReference type="Gene3D" id="3.40.50.620">
    <property type="entry name" value="HUPs"/>
    <property type="match status" value="1"/>
</dbReference>
<dbReference type="RefSeq" id="WP_284191651.1">
    <property type="nucleotide sequence ID" value="NZ_BSPW01000024.1"/>
</dbReference>
<accession>A0ABQ6EX60</accession>
<feature type="domain" description="Phosphoadenosine phosphosulphate reductase" evidence="1">
    <location>
        <begin position="47"/>
        <end position="230"/>
    </location>
</feature>